<evidence type="ECO:0000256" key="1">
    <source>
        <dbReference type="ARBA" id="ARBA00004651"/>
    </source>
</evidence>
<dbReference type="RefSeq" id="WP_216145257.1">
    <property type="nucleotide sequence ID" value="NZ_JAHLDV010000001.1"/>
</dbReference>
<gene>
    <name evidence="14" type="ORF">KPL37_00650</name>
</gene>
<evidence type="ECO:0000313" key="14">
    <source>
        <dbReference type="EMBL" id="MBU3158282.1"/>
    </source>
</evidence>
<dbReference type="PROSITE" id="PS50111">
    <property type="entry name" value="CHEMOTAXIS_TRANSDUC_2"/>
    <property type="match status" value="1"/>
</dbReference>
<dbReference type="SMART" id="SM00283">
    <property type="entry name" value="MA"/>
    <property type="match status" value="1"/>
</dbReference>
<keyword evidence="7 9" id="KW-0807">Transducer</keyword>
<dbReference type="InterPro" id="IPR003660">
    <property type="entry name" value="HAMP_dom"/>
</dbReference>
<dbReference type="SMART" id="SM00304">
    <property type="entry name" value="HAMP"/>
    <property type="match status" value="1"/>
</dbReference>
<evidence type="ECO:0000256" key="10">
    <source>
        <dbReference type="SAM" id="Coils"/>
    </source>
</evidence>
<evidence type="ECO:0000256" key="5">
    <source>
        <dbReference type="ARBA" id="ARBA00022989"/>
    </source>
</evidence>
<feature type="domain" description="Methyl-accepting transducer" evidence="12">
    <location>
        <begin position="406"/>
        <end position="663"/>
    </location>
</feature>
<dbReference type="PROSITE" id="PS51257">
    <property type="entry name" value="PROKAR_LIPOPROTEIN"/>
    <property type="match status" value="1"/>
</dbReference>
<keyword evidence="6 11" id="KW-0472">Membrane</keyword>
<keyword evidence="2" id="KW-1003">Cell membrane</keyword>
<evidence type="ECO:0000256" key="4">
    <source>
        <dbReference type="ARBA" id="ARBA00022692"/>
    </source>
</evidence>
<dbReference type="EMBL" id="JAHLDV010000001">
    <property type="protein sequence ID" value="MBU3158282.1"/>
    <property type="molecule type" value="Genomic_DNA"/>
</dbReference>
<evidence type="ECO:0000259" key="12">
    <source>
        <dbReference type="PROSITE" id="PS50111"/>
    </source>
</evidence>
<evidence type="ECO:0000256" key="3">
    <source>
        <dbReference type="ARBA" id="ARBA00022500"/>
    </source>
</evidence>
<dbReference type="Pfam" id="PF00672">
    <property type="entry name" value="HAMP"/>
    <property type="match status" value="1"/>
</dbReference>
<dbReference type="InterPro" id="IPR033479">
    <property type="entry name" value="dCache_1"/>
</dbReference>
<evidence type="ECO:0000256" key="7">
    <source>
        <dbReference type="ARBA" id="ARBA00023224"/>
    </source>
</evidence>
<dbReference type="Proteomes" id="UP000776252">
    <property type="component" value="Unassembled WGS sequence"/>
</dbReference>
<comment type="subcellular location">
    <subcellularLocation>
        <location evidence="1">Cell membrane</location>
        <topology evidence="1">Multi-pass membrane protein</topology>
    </subcellularLocation>
</comment>
<dbReference type="InterPro" id="IPR004089">
    <property type="entry name" value="MCPsignal_dom"/>
</dbReference>
<evidence type="ECO:0000256" key="9">
    <source>
        <dbReference type="PROSITE-ProRule" id="PRU00284"/>
    </source>
</evidence>
<keyword evidence="3" id="KW-0145">Chemotaxis</keyword>
<protein>
    <submittedName>
        <fullName evidence="14">Methyl-accepting chemotaxis protein</fullName>
    </submittedName>
</protein>
<evidence type="ECO:0000313" key="15">
    <source>
        <dbReference type="Proteomes" id="UP000776252"/>
    </source>
</evidence>
<evidence type="ECO:0000256" key="6">
    <source>
        <dbReference type="ARBA" id="ARBA00023136"/>
    </source>
</evidence>
<comment type="similarity">
    <text evidence="8">Belongs to the methyl-accepting chemotaxis (MCP) protein family.</text>
</comment>
<sequence length="693" mass="75442">MQEKKAKEKRVKRTSIKKKFILSMSLTTLVASCVLAGTFITYSYKQIKTSTEEQNSIIAQSSGQNINTYLSKYESSIKEIANGIGTVDNGKDKNVMIGKILKNAKDNDKSLVATYYISAKTGFMDMVPVPPTPYVGALNLEAFKNTKAKGDTVWFDVYKDTGETNEMMISITYPVKQNGKFIGAVGYDISLTSLGDVRTTLEKGNSNKLIFLDNKGTLISSSLFTQMGKNIAPSFSGKSDDKGTEDIVANKKDFSKQYSWADNVYSDKKGTTKATIGATTYDASYSTIEGLNWKMISLKPTSVVTSKVNYLVMLSIIVLVVSLILVVLLAFMTSDKMVKGIKRIKDVVNKTAKGDLTILLDIRTGDELEELSHDFNDMTRNLNSLISELNQKFKAVQGTASSLITISEQNSIAIGEVTKSIEEISSGTQGQTQHIEDGATAIVSLGHEIETISGKSNLIENLLNKTTNDIGKGNNDVRTLEGSYAKLETSLAMVSEIINKLNKKSNNIAEVTNVIADISEQTNLLSLNASIEAARAGEAGRGFAVVANEVKQLAEKSKDSSLSIKEIIDSIITDTSSAVEFMNKTNGINEIQKEAVTNINTSMQGITSSIDQVLSEVKEELLGIKTTNENKDNVVTMIDAISEVAQETSASTEQIVAAMEEQSASSEEVNSHANNLIVLIEELQGKLEMFKFE</sequence>
<evidence type="ECO:0000259" key="13">
    <source>
        <dbReference type="PROSITE" id="PS50885"/>
    </source>
</evidence>
<name>A0ABS6BMY2_9CLOT</name>
<evidence type="ECO:0000256" key="11">
    <source>
        <dbReference type="SAM" id="Phobius"/>
    </source>
</evidence>
<keyword evidence="5 11" id="KW-1133">Transmembrane helix</keyword>
<dbReference type="CDD" id="cd06225">
    <property type="entry name" value="HAMP"/>
    <property type="match status" value="1"/>
</dbReference>
<comment type="caution">
    <text evidence="14">The sequence shown here is derived from an EMBL/GenBank/DDBJ whole genome shotgun (WGS) entry which is preliminary data.</text>
</comment>
<feature type="coiled-coil region" evidence="10">
    <location>
        <begin position="484"/>
        <end position="521"/>
    </location>
</feature>
<accession>A0ABS6BMY2</accession>
<organism evidence="14 15">
    <name type="scientific">Clostridium frigoris</name>
    <dbReference type="NCBI Taxonomy" id="205327"/>
    <lineage>
        <taxon>Bacteria</taxon>
        <taxon>Bacillati</taxon>
        <taxon>Bacillota</taxon>
        <taxon>Clostridia</taxon>
        <taxon>Eubacteriales</taxon>
        <taxon>Clostridiaceae</taxon>
        <taxon>Clostridium</taxon>
    </lineage>
</organism>
<feature type="domain" description="HAMP" evidence="13">
    <location>
        <begin position="335"/>
        <end position="387"/>
    </location>
</feature>
<proteinExistence type="inferred from homology"/>
<dbReference type="Pfam" id="PF00015">
    <property type="entry name" value="MCPsignal"/>
    <property type="match status" value="1"/>
</dbReference>
<keyword evidence="10" id="KW-0175">Coiled coil</keyword>
<evidence type="ECO:0000256" key="2">
    <source>
        <dbReference type="ARBA" id="ARBA00022475"/>
    </source>
</evidence>
<dbReference type="Pfam" id="PF02743">
    <property type="entry name" value="dCache_1"/>
    <property type="match status" value="1"/>
</dbReference>
<evidence type="ECO:0000256" key="8">
    <source>
        <dbReference type="ARBA" id="ARBA00029447"/>
    </source>
</evidence>
<dbReference type="PROSITE" id="PS50885">
    <property type="entry name" value="HAMP"/>
    <property type="match status" value="1"/>
</dbReference>
<dbReference type="PANTHER" id="PTHR32089:SF112">
    <property type="entry name" value="LYSOZYME-LIKE PROTEIN-RELATED"/>
    <property type="match status" value="1"/>
</dbReference>
<keyword evidence="15" id="KW-1185">Reference proteome</keyword>
<dbReference type="CDD" id="cd12913">
    <property type="entry name" value="PDC1_MCP_like"/>
    <property type="match status" value="1"/>
</dbReference>
<reference evidence="14 15" key="1">
    <citation type="submission" date="2021-06" db="EMBL/GenBank/DDBJ databases">
        <title>Clostridia strains as spoilage organisms.</title>
        <authorList>
            <person name="Wambui J."/>
            <person name="Stephan R."/>
            <person name="Stevens M.J.A."/>
        </authorList>
    </citation>
    <scope>NUCLEOTIDE SEQUENCE [LARGE SCALE GENOMIC DNA]</scope>
    <source>
        <strain evidence="14 15">DSM 14204</strain>
    </source>
</reference>
<dbReference type="PANTHER" id="PTHR32089">
    <property type="entry name" value="METHYL-ACCEPTING CHEMOTAXIS PROTEIN MCPB"/>
    <property type="match status" value="1"/>
</dbReference>
<feature type="transmembrane region" description="Helical" evidence="11">
    <location>
        <begin position="310"/>
        <end position="333"/>
    </location>
</feature>
<keyword evidence="4 11" id="KW-0812">Transmembrane</keyword>